<sequence length="379" mass="43164">MQFELFILLFLPYIVNPDGLLLLYRPKDITNECAFSRHIRFDISFGMGMSDTITLVFRTLNDIDYECVVEIVVSSSQYLLVVVRYPTTIALNCAVNRDALTVLKRWRCVRLCDLLDREVYSPYFVFTVKDRVRFLFKSNSSINSDINANFYQVTVTAARLAPKYGCYKRNETICTVDQKDYCFTTGVVCDGIKNCGVDDWFDERKSRCNIPVEKLGYAPVIAVVAALLCLLVAGGHLLYRCLPPIAKSFFIFNANEDNRLCIDPVLVPRGTAPDIGPFKRTSIIPIFSSLSSESDAVLEDAQAIELQNLNKIHEDEENSQIETVLESEKVLENITEKPEHSRKSTMKSMSEKIQDKFKSVKKYTAMQRTSQQPKKINDV</sequence>
<evidence type="ECO:0000313" key="4">
    <source>
        <dbReference type="Proteomes" id="UP001153954"/>
    </source>
</evidence>
<feature type="signal peptide" evidence="2">
    <location>
        <begin position="1"/>
        <end position="17"/>
    </location>
</feature>
<evidence type="ECO:0008006" key="5">
    <source>
        <dbReference type="Google" id="ProtNLM"/>
    </source>
</evidence>
<accession>A0AAU9UHM9</accession>
<evidence type="ECO:0000256" key="2">
    <source>
        <dbReference type="SAM" id="SignalP"/>
    </source>
</evidence>
<keyword evidence="1" id="KW-0812">Transmembrane</keyword>
<protein>
    <recommendedName>
        <fullName evidence="5">CUB domain-containing protein</fullName>
    </recommendedName>
</protein>
<evidence type="ECO:0000313" key="3">
    <source>
        <dbReference type="EMBL" id="CAH2098678.1"/>
    </source>
</evidence>
<feature type="transmembrane region" description="Helical" evidence="1">
    <location>
        <begin position="215"/>
        <end position="239"/>
    </location>
</feature>
<dbReference type="Proteomes" id="UP001153954">
    <property type="component" value="Unassembled WGS sequence"/>
</dbReference>
<name>A0AAU9UHM9_EUPED</name>
<keyword evidence="1" id="KW-1133">Transmembrane helix</keyword>
<evidence type="ECO:0000256" key="1">
    <source>
        <dbReference type="SAM" id="Phobius"/>
    </source>
</evidence>
<reference evidence="3" key="1">
    <citation type="submission" date="2022-03" db="EMBL/GenBank/DDBJ databases">
        <authorList>
            <person name="Tunstrom K."/>
        </authorList>
    </citation>
    <scope>NUCLEOTIDE SEQUENCE</scope>
</reference>
<comment type="caution">
    <text evidence="3">The sequence shown here is derived from an EMBL/GenBank/DDBJ whole genome shotgun (WGS) entry which is preliminary data.</text>
</comment>
<keyword evidence="2" id="KW-0732">Signal</keyword>
<organism evidence="3 4">
    <name type="scientific">Euphydryas editha</name>
    <name type="common">Edith's checkerspot</name>
    <dbReference type="NCBI Taxonomy" id="104508"/>
    <lineage>
        <taxon>Eukaryota</taxon>
        <taxon>Metazoa</taxon>
        <taxon>Ecdysozoa</taxon>
        <taxon>Arthropoda</taxon>
        <taxon>Hexapoda</taxon>
        <taxon>Insecta</taxon>
        <taxon>Pterygota</taxon>
        <taxon>Neoptera</taxon>
        <taxon>Endopterygota</taxon>
        <taxon>Lepidoptera</taxon>
        <taxon>Glossata</taxon>
        <taxon>Ditrysia</taxon>
        <taxon>Papilionoidea</taxon>
        <taxon>Nymphalidae</taxon>
        <taxon>Nymphalinae</taxon>
        <taxon>Euphydryas</taxon>
    </lineage>
</organism>
<keyword evidence="4" id="KW-1185">Reference proteome</keyword>
<feature type="chain" id="PRO_5043740055" description="CUB domain-containing protein" evidence="2">
    <location>
        <begin position="18"/>
        <end position="379"/>
    </location>
</feature>
<gene>
    <name evidence="3" type="ORF">EEDITHA_LOCUS13773</name>
</gene>
<dbReference type="EMBL" id="CAKOGL010000020">
    <property type="protein sequence ID" value="CAH2098678.1"/>
    <property type="molecule type" value="Genomic_DNA"/>
</dbReference>
<proteinExistence type="predicted"/>
<keyword evidence="1" id="KW-0472">Membrane</keyword>
<dbReference type="AlphaFoldDB" id="A0AAU9UHM9"/>